<organism evidence="2 3">
    <name type="scientific">Mycena maculata</name>
    <dbReference type="NCBI Taxonomy" id="230809"/>
    <lineage>
        <taxon>Eukaryota</taxon>
        <taxon>Fungi</taxon>
        <taxon>Dikarya</taxon>
        <taxon>Basidiomycota</taxon>
        <taxon>Agaricomycotina</taxon>
        <taxon>Agaricomycetes</taxon>
        <taxon>Agaricomycetidae</taxon>
        <taxon>Agaricales</taxon>
        <taxon>Marasmiineae</taxon>
        <taxon>Mycenaceae</taxon>
        <taxon>Mycena</taxon>
    </lineage>
</organism>
<keyword evidence="3" id="KW-1185">Reference proteome</keyword>
<reference evidence="2" key="1">
    <citation type="submission" date="2023-03" db="EMBL/GenBank/DDBJ databases">
        <title>Massive genome expansion in bonnet fungi (Mycena s.s.) driven by repeated elements and novel gene families across ecological guilds.</title>
        <authorList>
            <consortium name="Lawrence Berkeley National Laboratory"/>
            <person name="Harder C.B."/>
            <person name="Miyauchi S."/>
            <person name="Viragh M."/>
            <person name="Kuo A."/>
            <person name="Thoen E."/>
            <person name="Andreopoulos B."/>
            <person name="Lu D."/>
            <person name="Skrede I."/>
            <person name="Drula E."/>
            <person name="Henrissat B."/>
            <person name="Morin E."/>
            <person name="Kohler A."/>
            <person name="Barry K."/>
            <person name="LaButti K."/>
            <person name="Morin E."/>
            <person name="Salamov A."/>
            <person name="Lipzen A."/>
            <person name="Mereny Z."/>
            <person name="Hegedus B."/>
            <person name="Baldrian P."/>
            <person name="Stursova M."/>
            <person name="Weitz H."/>
            <person name="Taylor A."/>
            <person name="Grigoriev I.V."/>
            <person name="Nagy L.G."/>
            <person name="Martin F."/>
            <person name="Kauserud H."/>
        </authorList>
    </citation>
    <scope>NUCLEOTIDE SEQUENCE</scope>
    <source>
        <strain evidence="2">CBHHK188m</strain>
    </source>
</reference>
<evidence type="ECO:0000313" key="2">
    <source>
        <dbReference type="EMBL" id="KAJ7747463.1"/>
    </source>
</evidence>
<evidence type="ECO:0000256" key="1">
    <source>
        <dbReference type="SAM" id="MobiDB-lite"/>
    </source>
</evidence>
<name>A0AAD7N6I5_9AGAR</name>
<evidence type="ECO:0000313" key="3">
    <source>
        <dbReference type="Proteomes" id="UP001215280"/>
    </source>
</evidence>
<comment type="caution">
    <text evidence="2">The sequence shown here is derived from an EMBL/GenBank/DDBJ whole genome shotgun (WGS) entry which is preliminary data.</text>
</comment>
<proteinExistence type="predicted"/>
<dbReference type="AlphaFoldDB" id="A0AAD7N6I5"/>
<feature type="compositionally biased region" description="Low complexity" evidence="1">
    <location>
        <begin position="189"/>
        <end position="213"/>
    </location>
</feature>
<dbReference type="Proteomes" id="UP001215280">
    <property type="component" value="Unassembled WGS sequence"/>
</dbReference>
<sequence>MLVPQTKIPCSLGRVHHTCSYDERFLLRAAFPAPFHSVPLATPRTSTAIQTSPALISTFVSATNIVRVLGHPLAQLHPAWLSYRPLPCAQHVLRTTWSGAPRQRVGAGRTAGIPLPASSPRAEDRGGQPRNRFPSSTPDLRSSGEEGGGRRRFAPPRNEVEWVRAARTWKSVRLVPAPLVGMRPGAHYSDAPPASSSTPASSNPYSTAPSTSTLQFPQPPPPPQAVRHTDRHAPSSSCLAALVLRRVLAGQGELAPAPLRLPPCTRPPQCHHAGPRALARAHAVPVHPALAHQWLCTFALDSVDTTILSFCHLASVCSLTARPWTASDVPRPLAPVLNTAPDPPRLREPAAHPQLARIRISPCMWLLVRSIASFLLGRLHTQSMRAICTRRRSPSRRIFIPGGDGQCRLYRYGMDSEAHCSSSARRTSRGRSIQRVVTASPPDSSHPECQNARLRGEVRPALLPSFCPLSPRAEVQESKCALSTRRLRAHLRARWCYNRDDRAPNR</sequence>
<feature type="region of interest" description="Disordered" evidence="1">
    <location>
        <begin position="186"/>
        <end position="232"/>
    </location>
</feature>
<dbReference type="EMBL" id="JARJLG010000094">
    <property type="protein sequence ID" value="KAJ7747463.1"/>
    <property type="molecule type" value="Genomic_DNA"/>
</dbReference>
<gene>
    <name evidence="2" type="ORF">DFH07DRAFT_962570</name>
</gene>
<accession>A0AAD7N6I5</accession>
<feature type="region of interest" description="Disordered" evidence="1">
    <location>
        <begin position="103"/>
        <end position="154"/>
    </location>
</feature>
<protein>
    <submittedName>
        <fullName evidence="2">Uncharacterized protein</fullName>
    </submittedName>
</protein>